<feature type="transmembrane region" description="Helical" evidence="2">
    <location>
        <begin position="102"/>
        <end position="125"/>
    </location>
</feature>
<keyword evidence="2" id="KW-0472">Membrane</keyword>
<dbReference type="RefSeq" id="XP_013895642.1">
    <property type="nucleotide sequence ID" value="XM_014040188.1"/>
</dbReference>
<dbReference type="GeneID" id="25728595"/>
<dbReference type="EMBL" id="KK102919">
    <property type="protein sequence ID" value="KIY96622.1"/>
    <property type="molecule type" value="Genomic_DNA"/>
</dbReference>
<dbReference type="Proteomes" id="UP000054498">
    <property type="component" value="Unassembled WGS sequence"/>
</dbReference>
<gene>
    <name evidence="3" type="ORF">MNEG_11342</name>
</gene>
<dbReference type="AlphaFoldDB" id="A0A0D2JA28"/>
<feature type="region of interest" description="Disordered" evidence="1">
    <location>
        <begin position="1"/>
        <end position="47"/>
    </location>
</feature>
<dbReference type="OrthoDB" id="409725at2759"/>
<evidence type="ECO:0000256" key="1">
    <source>
        <dbReference type="SAM" id="MobiDB-lite"/>
    </source>
</evidence>
<evidence type="ECO:0000256" key="2">
    <source>
        <dbReference type="SAM" id="Phobius"/>
    </source>
</evidence>
<feature type="non-terminal residue" evidence="3">
    <location>
        <position position="126"/>
    </location>
</feature>
<keyword evidence="4" id="KW-1185">Reference proteome</keyword>
<sequence length="126" mass="12272">MDLAGRPSLERSASGLTAPLLPSHHAPNVFPAPAGPGTYVPPPSEPAAASTTVHASLAAEPVTADAAVLLGIGPDGAAAGVDSGSKPVSASGRAPQDPRVTAVIYGIINAVVGLPCMIGFAAVIFS</sequence>
<proteinExistence type="predicted"/>
<organism evidence="3 4">
    <name type="scientific">Monoraphidium neglectum</name>
    <dbReference type="NCBI Taxonomy" id="145388"/>
    <lineage>
        <taxon>Eukaryota</taxon>
        <taxon>Viridiplantae</taxon>
        <taxon>Chlorophyta</taxon>
        <taxon>core chlorophytes</taxon>
        <taxon>Chlorophyceae</taxon>
        <taxon>CS clade</taxon>
        <taxon>Sphaeropleales</taxon>
        <taxon>Selenastraceae</taxon>
        <taxon>Monoraphidium</taxon>
    </lineage>
</organism>
<keyword evidence="2" id="KW-0812">Transmembrane</keyword>
<protein>
    <submittedName>
        <fullName evidence="3">Uncharacterized protein</fullName>
    </submittedName>
</protein>
<name>A0A0D2JA28_9CHLO</name>
<reference evidence="3 4" key="1">
    <citation type="journal article" date="2013" name="BMC Genomics">
        <title>Reconstruction of the lipid metabolism for the microalga Monoraphidium neglectum from its genome sequence reveals characteristics suitable for biofuel production.</title>
        <authorList>
            <person name="Bogen C."/>
            <person name="Al-Dilaimi A."/>
            <person name="Albersmeier A."/>
            <person name="Wichmann J."/>
            <person name="Grundmann M."/>
            <person name="Rupp O."/>
            <person name="Lauersen K.J."/>
            <person name="Blifernez-Klassen O."/>
            <person name="Kalinowski J."/>
            <person name="Goesmann A."/>
            <person name="Mussgnug J.H."/>
            <person name="Kruse O."/>
        </authorList>
    </citation>
    <scope>NUCLEOTIDE SEQUENCE [LARGE SCALE GENOMIC DNA]</scope>
    <source>
        <strain evidence="3 4">SAG 48.87</strain>
    </source>
</reference>
<dbReference type="KEGG" id="mng:MNEG_11342"/>
<accession>A0A0D2JA28</accession>
<keyword evidence="2" id="KW-1133">Transmembrane helix</keyword>
<evidence type="ECO:0000313" key="3">
    <source>
        <dbReference type="EMBL" id="KIY96622.1"/>
    </source>
</evidence>
<evidence type="ECO:0000313" key="4">
    <source>
        <dbReference type="Proteomes" id="UP000054498"/>
    </source>
</evidence>